<reference evidence="2 3" key="1">
    <citation type="submission" date="2019-04" db="EMBL/GenBank/DDBJ databases">
        <title>Draft genome sequences for three unisolated Alnus-infective Frankia Sp+ strains, AgTrS, AiOr and AvVan, the first sequenced Frankia strains able to sporulate in-planta.</title>
        <authorList>
            <person name="Bethencourt L."/>
            <person name="Vautrin F."/>
            <person name="Taib N."/>
            <person name="Dubost A."/>
            <person name="Castro-Garcia L."/>
            <person name="Imbaud O."/>
            <person name="Abrouk D."/>
            <person name="Fournier P."/>
            <person name="Briolay J."/>
            <person name="Nguyen A."/>
            <person name="Normand P."/>
            <person name="Fernandez M.P."/>
            <person name="Brochier-Armanet C."/>
            <person name="Herrera-Belaroussi A."/>
        </authorList>
    </citation>
    <scope>NUCLEOTIDE SEQUENCE [LARGE SCALE GENOMIC DNA]</scope>
    <source>
        <strain evidence="2 3">AvVan</strain>
    </source>
</reference>
<keyword evidence="3" id="KW-1185">Reference proteome</keyword>
<sequence>MPDTDIAEYLGSAAEEIASWWDELYAERERGTGRRWAQRQDITSAPGLSRVAALAPTHDCGTPWAWAADSTPQLPRPYCPRCAGSHGPGESPAPIRLDVVDSIPVITRAVLALEDTVRLALGDGPADRSAVRIDANGLAWPLPALRTAVWPDPARTARPARRALPRPPGRPDRRPR</sequence>
<dbReference type="OrthoDB" id="19797at1854"/>
<dbReference type="RefSeq" id="WP_136446865.1">
    <property type="nucleotide sequence ID" value="NZ_SSXH01000041.1"/>
</dbReference>
<protein>
    <submittedName>
        <fullName evidence="2">Uncharacterized protein</fullName>
    </submittedName>
</protein>
<gene>
    <name evidence="2" type="ORF">E7Y31_03340</name>
</gene>
<evidence type="ECO:0000313" key="3">
    <source>
        <dbReference type="Proteomes" id="UP000305282"/>
    </source>
</evidence>
<dbReference type="EMBL" id="SSXH01000041">
    <property type="protein sequence ID" value="THJ75821.1"/>
    <property type="molecule type" value="Genomic_DNA"/>
</dbReference>
<proteinExistence type="predicted"/>
<organism evidence="2 3">
    <name type="scientific">Candidatus Frankia alpina</name>
    <dbReference type="NCBI Taxonomy" id="2699483"/>
    <lineage>
        <taxon>Bacteria</taxon>
        <taxon>Bacillati</taxon>
        <taxon>Actinomycetota</taxon>
        <taxon>Actinomycetes</taxon>
        <taxon>Frankiales</taxon>
        <taxon>Frankiaceae</taxon>
        <taxon>Frankia</taxon>
    </lineage>
</organism>
<evidence type="ECO:0000256" key="1">
    <source>
        <dbReference type="SAM" id="MobiDB-lite"/>
    </source>
</evidence>
<evidence type="ECO:0000313" key="2">
    <source>
        <dbReference type="EMBL" id="THJ75821.1"/>
    </source>
</evidence>
<feature type="region of interest" description="Disordered" evidence="1">
    <location>
        <begin position="151"/>
        <end position="176"/>
    </location>
</feature>
<accession>A0A4S5ETL1</accession>
<dbReference type="AlphaFoldDB" id="A0A4S5ETL1"/>
<name>A0A4S5ETL1_9ACTN</name>
<dbReference type="Proteomes" id="UP000305282">
    <property type="component" value="Unassembled WGS sequence"/>
</dbReference>
<comment type="caution">
    <text evidence="2">The sequence shown here is derived from an EMBL/GenBank/DDBJ whole genome shotgun (WGS) entry which is preliminary data.</text>
</comment>